<keyword evidence="2" id="KW-1185">Reference proteome</keyword>
<dbReference type="RefSeq" id="WP_377488797.1">
    <property type="nucleotide sequence ID" value="NZ_JBHUOX010000019.1"/>
</dbReference>
<dbReference type="Proteomes" id="UP001597641">
    <property type="component" value="Unassembled WGS sequence"/>
</dbReference>
<sequence length="338" mass="39831">MDLGHKKIIVLTPVKNEAWILERFLQVCSFFADHIIIADQLSTDGSLEIYKKYSKVKVIKNEKRVYNENERQLLLISTARRLYGLGNILLAIDADEILAANAMLTDDWQKMIEAPLGTVLYFEKPTFYKSTNTVIRYDGNGWPLGYVDDGAEHKPSPIHSTRIPTPSYAAKFYLKEIKFLHYALARLDAQFSKMRLYSMIENINCSKSLRVRRRDYNSKNDFKTEGDRHEISDSKWFAGWERRGVNMHTISGSDLYWYDVEALEMFKTYGVRRFYQDDIWEHDWEKMRVSLIKNGSKDLPNTPIVPPNIIYRFIIRLYFNFINRSIKDIKRIIKIIKR</sequence>
<accession>A0ABW6BZY8</accession>
<dbReference type="Pfam" id="PF13704">
    <property type="entry name" value="Glyco_tranf_2_4"/>
    <property type="match status" value="1"/>
</dbReference>
<proteinExistence type="predicted"/>
<dbReference type="InterPro" id="IPR029044">
    <property type="entry name" value="Nucleotide-diphossugar_trans"/>
</dbReference>
<dbReference type="EMBL" id="JBHUOX010000019">
    <property type="protein sequence ID" value="MFD3002766.1"/>
    <property type="molecule type" value="Genomic_DNA"/>
</dbReference>
<dbReference type="SUPFAM" id="SSF53448">
    <property type="entry name" value="Nucleotide-diphospho-sugar transferases"/>
    <property type="match status" value="1"/>
</dbReference>
<evidence type="ECO:0000313" key="2">
    <source>
        <dbReference type="Proteomes" id="UP001597641"/>
    </source>
</evidence>
<name>A0ABW6BZY8_9BACT</name>
<reference evidence="2" key="1">
    <citation type="journal article" date="2019" name="Int. J. Syst. Evol. Microbiol.">
        <title>The Global Catalogue of Microorganisms (GCM) 10K type strain sequencing project: providing services to taxonomists for standard genome sequencing and annotation.</title>
        <authorList>
            <consortium name="The Broad Institute Genomics Platform"/>
            <consortium name="The Broad Institute Genome Sequencing Center for Infectious Disease"/>
            <person name="Wu L."/>
            <person name="Ma J."/>
        </authorList>
    </citation>
    <scope>NUCLEOTIDE SEQUENCE [LARGE SCALE GENOMIC DNA]</scope>
    <source>
        <strain evidence="2">KCTC 23984</strain>
    </source>
</reference>
<organism evidence="1 2">
    <name type="scientific">Pontibacter toksunensis</name>
    <dbReference type="NCBI Taxonomy" id="1332631"/>
    <lineage>
        <taxon>Bacteria</taxon>
        <taxon>Pseudomonadati</taxon>
        <taxon>Bacteroidota</taxon>
        <taxon>Cytophagia</taxon>
        <taxon>Cytophagales</taxon>
        <taxon>Hymenobacteraceae</taxon>
        <taxon>Pontibacter</taxon>
    </lineage>
</organism>
<protein>
    <submittedName>
        <fullName evidence="1">Glycosyltransferase family 2 protein</fullName>
    </submittedName>
</protein>
<evidence type="ECO:0000313" key="1">
    <source>
        <dbReference type="EMBL" id="MFD3002766.1"/>
    </source>
</evidence>
<gene>
    <name evidence="1" type="ORF">ACFS7Z_20510</name>
</gene>
<dbReference type="Gene3D" id="3.90.550.10">
    <property type="entry name" value="Spore Coat Polysaccharide Biosynthesis Protein SpsA, Chain A"/>
    <property type="match status" value="1"/>
</dbReference>
<comment type="caution">
    <text evidence="1">The sequence shown here is derived from an EMBL/GenBank/DDBJ whole genome shotgun (WGS) entry which is preliminary data.</text>
</comment>